<dbReference type="EC" id="4.-.-.-" evidence="3"/>
<dbReference type="EMBL" id="AE017126">
    <property type="protein sequence ID" value="AAP99388.1"/>
    <property type="molecule type" value="Genomic_DNA"/>
</dbReference>
<dbReference type="HOGENOM" id="CLU_092589_0_0_3"/>
<dbReference type="KEGG" id="pma:Pro_0342"/>
<dbReference type="PANTHER" id="PTHR35137">
    <property type="entry name" value="CHROMOPHORE LYASE CRL, CHLOROPLASTIC"/>
    <property type="match status" value="1"/>
</dbReference>
<dbReference type="AlphaFoldDB" id="G3XCS6"/>
<dbReference type="PANTHER" id="PTHR35137:SF1">
    <property type="entry name" value="CHROMOPHORE LYASE CRL, CHLOROPLASTIC"/>
    <property type="match status" value="1"/>
</dbReference>
<dbReference type="OrthoDB" id="509174at2"/>
<dbReference type="GO" id="GO:0017006">
    <property type="term" value="P:protein-tetrapyrrole linkage"/>
    <property type="evidence" value="ECO:0007669"/>
    <property type="project" value="UniProtKB-UniRule"/>
</dbReference>
<evidence type="ECO:0000256" key="2">
    <source>
        <dbReference type="ARBA" id="ARBA00023239"/>
    </source>
</evidence>
<dbReference type="GO" id="GO:0016829">
    <property type="term" value="F:lyase activity"/>
    <property type="evidence" value="ECO:0007669"/>
    <property type="project" value="UniProtKB-KW"/>
</dbReference>
<comment type="function">
    <text evidence="3">Covalently attaches a chromophore to Cys residue(s) of phycobiliproteins.</text>
</comment>
<dbReference type="HAMAP" id="MF_01460">
    <property type="entry name" value="Chrphore_lyase_CpxT"/>
    <property type="match status" value="1"/>
</dbReference>
<organism evidence="4 5">
    <name type="scientific">Prochlorococcus marinus (strain SARG / CCMP1375 / SS120)</name>
    <dbReference type="NCBI Taxonomy" id="167539"/>
    <lineage>
        <taxon>Bacteria</taxon>
        <taxon>Bacillati</taxon>
        <taxon>Cyanobacteriota</taxon>
        <taxon>Cyanophyceae</taxon>
        <taxon>Synechococcales</taxon>
        <taxon>Prochlorococcaceae</taxon>
        <taxon>Prochlorococcus</taxon>
    </lineage>
</organism>
<dbReference type="Gene3D" id="2.40.128.590">
    <property type="entry name" value="CpcT/CpeT domain"/>
    <property type="match status" value="1"/>
</dbReference>
<dbReference type="InterPro" id="IPR010404">
    <property type="entry name" value="CpcT/CpeT"/>
</dbReference>
<gene>
    <name evidence="4" type="primary">cpeT</name>
    <name evidence="3" type="synonym">cpcT</name>
    <name evidence="4" type="ordered locus">Pro_0342</name>
</gene>
<dbReference type="STRING" id="167539.Pro_0342"/>
<reference evidence="4 5" key="1">
    <citation type="journal article" date="2003" name="Proc. Natl. Acad. Sci. U.S.A.">
        <title>Genome sequence of the cyanobacterium Prochlorococcus marinus SS120, a nearly minimal oxyphototrophic genome.</title>
        <authorList>
            <person name="Dufresne A."/>
            <person name="Salanoubat M."/>
            <person name="Partensky F."/>
            <person name="Artiguenave F."/>
            <person name="Axmann I.M."/>
            <person name="Barbe V."/>
            <person name="Duprat S."/>
            <person name="Galperin M.Y."/>
            <person name="Koonin E.V."/>
            <person name="Le Gall F."/>
            <person name="Makarova K.S."/>
            <person name="Ostrowski M."/>
            <person name="Oztas S."/>
            <person name="Robert C."/>
            <person name="Rogozin I.B."/>
            <person name="Scanlan D.J."/>
            <person name="Tandeau de Marsac N."/>
            <person name="Weissenbach J."/>
            <person name="Wincker P."/>
            <person name="Wolf Y.I."/>
            <person name="Hess W.R."/>
        </authorList>
    </citation>
    <scope>NUCLEOTIDE SEQUENCE [LARGE SCALE GENOMIC DNA]</scope>
    <source>
        <strain evidence="5">SARG / CCMP1375 / SS120</strain>
    </source>
</reference>
<comment type="similarity">
    <text evidence="1 3">Belongs to the CpcT/CpeT biliprotein lyase family.</text>
</comment>
<evidence type="ECO:0000313" key="4">
    <source>
        <dbReference type="EMBL" id="AAP99388.1"/>
    </source>
</evidence>
<keyword evidence="5" id="KW-1185">Reference proteome</keyword>
<dbReference type="Proteomes" id="UP000001420">
    <property type="component" value="Chromosome"/>
</dbReference>
<evidence type="ECO:0000256" key="3">
    <source>
        <dbReference type="HAMAP-Rule" id="MF_01460"/>
    </source>
</evidence>
<keyword evidence="2 3" id="KW-0456">Lyase</keyword>
<evidence type="ECO:0000313" key="5">
    <source>
        <dbReference type="Proteomes" id="UP000001420"/>
    </source>
</evidence>
<dbReference type="RefSeq" id="WP_011124497.1">
    <property type="nucleotide sequence ID" value="NC_005042.1"/>
</dbReference>
<dbReference type="PATRIC" id="fig|167539.5.peg.351"/>
<sequence>MSFKESQSKVLFAKILCGKYSNKDQAYHQPKLYAYMNIYFRPLPWNLFRGIGIYSEQSYDYSPWSPYRQAVHRLIVKENYFILENYKIINAIRIAGAGFNLKLLDEIKKENLSIRKSCEMHFQKTEEGNYRGSLKKDEKFLIERGGIQTYLVSNVEFNKYNFNSTDQGLDIQTDSIVWGAKNGPLKFKKIFEEAK</sequence>
<protein>
    <recommendedName>
        <fullName evidence="3">Chromophore lyase CpcT/CpeT</fullName>
        <ecNumber evidence="3">4.-.-.-</ecNumber>
    </recommendedName>
</protein>
<dbReference type="Pfam" id="PF06206">
    <property type="entry name" value="CpeT"/>
    <property type="match status" value="1"/>
</dbReference>
<name>G3XCS6_PROMA</name>
<evidence type="ECO:0000256" key="1">
    <source>
        <dbReference type="ARBA" id="ARBA00008206"/>
    </source>
</evidence>
<dbReference type="EnsemblBacteria" id="AAP99388">
    <property type="protein sequence ID" value="AAP99388"/>
    <property type="gene ID" value="Pro_0342"/>
</dbReference>
<accession>G3XCS6</accession>
<dbReference type="eggNOG" id="ENOG502Z877">
    <property type="taxonomic scope" value="Bacteria"/>
</dbReference>
<dbReference type="CDD" id="cd16338">
    <property type="entry name" value="CpcT"/>
    <property type="match status" value="1"/>
</dbReference>
<dbReference type="InterPro" id="IPR038672">
    <property type="entry name" value="CpcT/CpeT_sf"/>
</dbReference>
<proteinExistence type="inferred from homology"/>